<proteinExistence type="predicted"/>
<dbReference type="Pfam" id="PF14111">
    <property type="entry name" value="DUF4283"/>
    <property type="match status" value="1"/>
</dbReference>
<gene>
    <name evidence="2" type="ORF">Goari_019461</name>
</gene>
<dbReference type="InterPro" id="IPR025558">
    <property type="entry name" value="DUF4283"/>
</dbReference>
<name>A0A7J8WU59_GOSAI</name>
<evidence type="ECO:0000259" key="1">
    <source>
        <dbReference type="Pfam" id="PF14111"/>
    </source>
</evidence>
<dbReference type="PANTHER" id="PTHR31286:SF153">
    <property type="entry name" value="DUF4283 DOMAIN PROTEIN"/>
    <property type="match status" value="1"/>
</dbReference>
<comment type="caution">
    <text evidence="2">The sequence shown here is derived from an EMBL/GenBank/DDBJ whole genome shotgun (WGS) entry which is preliminary data.</text>
</comment>
<dbReference type="InterPro" id="IPR040256">
    <property type="entry name" value="At4g02000-like"/>
</dbReference>
<keyword evidence="3" id="KW-1185">Reference proteome</keyword>
<evidence type="ECO:0000313" key="3">
    <source>
        <dbReference type="Proteomes" id="UP000593577"/>
    </source>
</evidence>
<evidence type="ECO:0000313" key="2">
    <source>
        <dbReference type="EMBL" id="MBA0678099.1"/>
    </source>
</evidence>
<sequence length="186" mass="21592">MEKELVDLSLDDEEDEILQAQMDLHFVFVEIDLCLVGCFLTASVIHFPAMRSTMANIWHLVKGAQISDLGEEMFLFKFFHKMDPERVLKGFPWTFNNHLLMLHWLEKEEDPLKVPLIFVCFWVQIHEVPLGFYIETLTCQIEGFLRNFLEFDGTNLGKRRIDPMLGVNLEGDLNLVSCLDGVIKNT</sequence>
<organism evidence="2 3">
    <name type="scientific">Gossypium aridum</name>
    <name type="common">American cotton</name>
    <name type="synonym">Erioxylum aridum</name>
    <dbReference type="NCBI Taxonomy" id="34290"/>
    <lineage>
        <taxon>Eukaryota</taxon>
        <taxon>Viridiplantae</taxon>
        <taxon>Streptophyta</taxon>
        <taxon>Embryophyta</taxon>
        <taxon>Tracheophyta</taxon>
        <taxon>Spermatophyta</taxon>
        <taxon>Magnoliopsida</taxon>
        <taxon>eudicotyledons</taxon>
        <taxon>Gunneridae</taxon>
        <taxon>Pentapetalae</taxon>
        <taxon>rosids</taxon>
        <taxon>malvids</taxon>
        <taxon>Malvales</taxon>
        <taxon>Malvaceae</taxon>
        <taxon>Malvoideae</taxon>
        <taxon>Gossypium</taxon>
    </lineage>
</organism>
<feature type="domain" description="DUF4283" evidence="1">
    <location>
        <begin position="32"/>
        <end position="111"/>
    </location>
</feature>
<dbReference type="AlphaFoldDB" id="A0A7J8WU59"/>
<dbReference type="PANTHER" id="PTHR31286">
    <property type="entry name" value="GLYCINE-RICH CELL WALL STRUCTURAL PROTEIN 1.8-LIKE"/>
    <property type="match status" value="1"/>
</dbReference>
<protein>
    <recommendedName>
        <fullName evidence="1">DUF4283 domain-containing protein</fullName>
    </recommendedName>
</protein>
<reference evidence="2 3" key="1">
    <citation type="journal article" date="2019" name="Genome Biol. Evol.">
        <title>Insights into the evolution of the New World diploid cottons (Gossypium, subgenus Houzingenia) based on genome sequencing.</title>
        <authorList>
            <person name="Grover C.E."/>
            <person name="Arick M.A. 2nd"/>
            <person name="Thrash A."/>
            <person name="Conover J.L."/>
            <person name="Sanders W.S."/>
            <person name="Peterson D.G."/>
            <person name="Frelichowski J.E."/>
            <person name="Scheffler J.A."/>
            <person name="Scheffler B.E."/>
            <person name="Wendel J.F."/>
        </authorList>
    </citation>
    <scope>NUCLEOTIDE SEQUENCE [LARGE SCALE GENOMIC DNA]</scope>
    <source>
        <strain evidence="2">185</strain>
        <tissue evidence="2">Leaf</tissue>
    </source>
</reference>
<dbReference type="EMBL" id="JABFAA010000003">
    <property type="protein sequence ID" value="MBA0678099.1"/>
    <property type="molecule type" value="Genomic_DNA"/>
</dbReference>
<dbReference type="Proteomes" id="UP000593577">
    <property type="component" value="Unassembled WGS sequence"/>
</dbReference>
<accession>A0A7J8WU59</accession>